<dbReference type="PANTHER" id="PTHR30194">
    <property type="entry name" value="CROSSOVER JUNCTION ENDODEOXYRIBONUCLEASE RUVC"/>
    <property type="match status" value="1"/>
</dbReference>
<comment type="function">
    <text evidence="13">The RuvA-RuvB-RuvC complex processes Holliday junction (HJ) DNA during genetic recombination and DNA repair. Endonuclease that resolves HJ intermediates. Cleaves cruciform DNA by making single-stranded nicks across the HJ at symmetrical positions within the homologous arms, yielding a 5'-phosphate and a 3'-hydroxyl group; requires a central core of homology in the junction. The consensus cleavage sequence is 5'-(A/T)TT(C/G)-3'. Cleavage occurs on the 3'-side of the TT dinucleotide at the point of strand exchange. HJ branch migration catalyzed by RuvA-RuvB allows RuvC to scan DNA until it finds its consensus sequence, where it cleaves and resolves the cruciform DNA.</text>
</comment>
<evidence type="ECO:0000256" key="3">
    <source>
        <dbReference type="ARBA" id="ARBA00022722"/>
    </source>
</evidence>
<keyword evidence="7 13" id="KW-0378">Hydrolase</keyword>
<evidence type="ECO:0000256" key="4">
    <source>
        <dbReference type="ARBA" id="ARBA00022723"/>
    </source>
</evidence>
<evidence type="ECO:0000256" key="13">
    <source>
        <dbReference type="HAMAP-Rule" id="MF_00034"/>
    </source>
</evidence>
<feature type="binding site" evidence="13">
    <location>
        <position position="7"/>
    </location>
    <ligand>
        <name>Mg(2+)</name>
        <dbReference type="ChEBI" id="CHEBI:18420"/>
        <label>1</label>
    </ligand>
</feature>
<evidence type="ECO:0000313" key="16">
    <source>
        <dbReference type="Proteomes" id="UP000276301"/>
    </source>
</evidence>
<keyword evidence="6 13" id="KW-0227">DNA damage</keyword>
<keyword evidence="11 13" id="KW-0234">DNA repair</keyword>
<dbReference type="Gene3D" id="3.30.420.10">
    <property type="entry name" value="Ribonuclease H-like superfamily/Ribonuclease H"/>
    <property type="match status" value="1"/>
</dbReference>
<dbReference type="PROSITE" id="PS01321">
    <property type="entry name" value="RUVC"/>
    <property type="match status" value="1"/>
</dbReference>
<dbReference type="HAMAP" id="MF_00034">
    <property type="entry name" value="RuvC"/>
    <property type="match status" value="1"/>
</dbReference>
<sequence>MVILGIDPGYATVGFGVVDYAYGKFTPIRFGAITTPAGMAFPARLEIIYGDLCQVLDKTPPAAVSVEQLFFTNNKTTGIDVAQARGVILLAAQQRGVPVYEYTPMQVKQSVVGYGLAEKQQVMEMTRRLLGLEKVPRPDDTADALALAICHAHCAGSLLAKYR</sequence>
<dbReference type="EC" id="3.1.21.10" evidence="13 14"/>
<name>A0A498CPS4_9FIRM</name>
<comment type="caution">
    <text evidence="15">The sequence shown here is derived from an EMBL/GenBank/DDBJ whole genome shotgun (WGS) entry which is preliminary data.</text>
</comment>
<dbReference type="NCBIfam" id="TIGR00228">
    <property type="entry name" value="ruvC"/>
    <property type="match status" value="1"/>
</dbReference>
<dbReference type="GO" id="GO:0048476">
    <property type="term" value="C:Holliday junction resolvase complex"/>
    <property type="evidence" value="ECO:0007669"/>
    <property type="project" value="UniProtKB-UniRule"/>
</dbReference>
<dbReference type="AlphaFoldDB" id="A0A498CPS4"/>
<dbReference type="NCBIfam" id="NF000711">
    <property type="entry name" value="PRK00039.2-1"/>
    <property type="match status" value="1"/>
</dbReference>
<dbReference type="PANTHER" id="PTHR30194:SF3">
    <property type="entry name" value="CROSSOVER JUNCTION ENDODEOXYRIBONUCLEASE RUVC"/>
    <property type="match status" value="1"/>
</dbReference>
<dbReference type="FunFam" id="3.30.420.10:FF:000002">
    <property type="entry name" value="Crossover junction endodeoxyribonuclease RuvC"/>
    <property type="match status" value="1"/>
</dbReference>
<comment type="subunit">
    <text evidence="13">Homodimer which binds Holliday junction (HJ) DNA. The HJ becomes 2-fold symmetrical on binding to RuvC with unstacked arms; it has a different conformation from HJ DNA in complex with RuvA. In the full resolvosome a probable DNA-RuvA(4)-RuvB(12)-RuvC(2) complex forms which resolves the HJ.</text>
</comment>
<feature type="active site" evidence="13">
    <location>
        <position position="67"/>
    </location>
</feature>
<dbReference type="InterPro" id="IPR020563">
    <property type="entry name" value="X-over_junc_endoDNase_Mg_BS"/>
</dbReference>
<dbReference type="SUPFAM" id="SSF53098">
    <property type="entry name" value="Ribonuclease H-like"/>
    <property type="match status" value="1"/>
</dbReference>
<feature type="binding site" evidence="13">
    <location>
        <position position="140"/>
    </location>
    <ligand>
        <name>Mg(2+)</name>
        <dbReference type="ChEBI" id="CHEBI:18420"/>
        <label>1</label>
    </ligand>
</feature>
<evidence type="ECO:0000256" key="2">
    <source>
        <dbReference type="ARBA" id="ARBA00022490"/>
    </source>
</evidence>
<proteinExistence type="inferred from homology"/>
<keyword evidence="8 13" id="KW-0460">Magnesium</keyword>
<reference evidence="15 16" key="1">
    <citation type="submission" date="2018-10" db="EMBL/GenBank/DDBJ databases">
        <title>Anaerotruncus faecis sp. nov., isolated from human feces.</title>
        <authorList>
            <person name="Wang Y.-J."/>
        </authorList>
    </citation>
    <scope>NUCLEOTIDE SEQUENCE [LARGE SCALE GENOMIC DNA]</scope>
    <source>
        <strain evidence="15 16">22A2-44</strain>
    </source>
</reference>
<evidence type="ECO:0000256" key="12">
    <source>
        <dbReference type="ARBA" id="ARBA00029354"/>
    </source>
</evidence>
<evidence type="ECO:0000256" key="8">
    <source>
        <dbReference type="ARBA" id="ARBA00022842"/>
    </source>
</evidence>
<keyword evidence="4 13" id="KW-0479">Metal-binding</keyword>
<dbReference type="GO" id="GO:0006281">
    <property type="term" value="P:DNA repair"/>
    <property type="evidence" value="ECO:0007669"/>
    <property type="project" value="UniProtKB-UniRule"/>
</dbReference>
<keyword evidence="3 13" id="KW-0540">Nuclease</keyword>
<comment type="similarity">
    <text evidence="1 13">Belongs to the RuvC family.</text>
</comment>
<dbReference type="Proteomes" id="UP000276301">
    <property type="component" value="Unassembled WGS sequence"/>
</dbReference>
<dbReference type="PRINTS" id="PR00696">
    <property type="entry name" value="RSOLVASERUVC"/>
</dbReference>
<dbReference type="EMBL" id="RCHT01000003">
    <property type="protein sequence ID" value="RLL13552.1"/>
    <property type="molecule type" value="Genomic_DNA"/>
</dbReference>
<evidence type="ECO:0000256" key="7">
    <source>
        <dbReference type="ARBA" id="ARBA00022801"/>
    </source>
</evidence>
<comment type="cofactor">
    <cofactor evidence="13">
        <name>Mg(2+)</name>
        <dbReference type="ChEBI" id="CHEBI:18420"/>
    </cofactor>
    <text evidence="13">Binds 2 Mg(2+) ion per subunit.</text>
</comment>
<comment type="subcellular location">
    <subcellularLocation>
        <location evidence="13">Cytoplasm</location>
    </subcellularLocation>
</comment>
<dbReference type="GO" id="GO:0000287">
    <property type="term" value="F:magnesium ion binding"/>
    <property type="evidence" value="ECO:0007669"/>
    <property type="project" value="UniProtKB-UniRule"/>
</dbReference>
<dbReference type="GO" id="GO:0008821">
    <property type="term" value="F:crossover junction DNA endonuclease activity"/>
    <property type="evidence" value="ECO:0007669"/>
    <property type="project" value="UniProtKB-UniRule"/>
</dbReference>
<evidence type="ECO:0000256" key="6">
    <source>
        <dbReference type="ARBA" id="ARBA00022763"/>
    </source>
</evidence>
<dbReference type="GO" id="GO:0003677">
    <property type="term" value="F:DNA binding"/>
    <property type="evidence" value="ECO:0007669"/>
    <property type="project" value="UniProtKB-KW"/>
</dbReference>
<dbReference type="GO" id="GO:0005737">
    <property type="term" value="C:cytoplasm"/>
    <property type="evidence" value="ECO:0007669"/>
    <property type="project" value="UniProtKB-SubCell"/>
</dbReference>
<feature type="binding site" evidence="13">
    <location>
        <position position="67"/>
    </location>
    <ligand>
        <name>Mg(2+)</name>
        <dbReference type="ChEBI" id="CHEBI:18420"/>
        <label>2</label>
    </ligand>
</feature>
<comment type="catalytic activity">
    <reaction evidence="12 13">
        <text>Endonucleolytic cleavage at a junction such as a reciprocal single-stranded crossover between two homologous DNA duplexes (Holliday junction).</text>
        <dbReference type="EC" id="3.1.21.10"/>
    </reaction>
</comment>
<dbReference type="GO" id="GO:0006310">
    <property type="term" value="P:DNA recombination"/>
    <property type="evidence" value="ECO:0007669"/>
    <property type="project" value="UniProtKB-UniRule"/>
</dbReference>
<evidence type="ECO:0000256" key="11">
    <source>
        <dbReference type="ARBA" id="ARBA00023204"/>
    </source>
</evidence>
<dbReference type="Pfam" id="PF02075">
    <property type="entry name" value="RuvC"/>
    <property type="match status" value="1"/>
</dbReference>
<feature type="active site" evidence="13">
    <location>
        <position position="7"/>
    </location>
</feature>
<evidence type="ECO:0000256" key="5">
    <source>
        <dbReference type="ARBA" id="ARBA00022759"/>
    </source>
</evidence>
<dbReference type="InterPro" id="IPR036397">
    <property type="entry name" value="RNaseH_sf"/>
</dbReference>
<evidence type="ECO:0000256" key="9">
    <source>
        <dbReference type="ARBA" id="ARBA00023125"/>
    </source>
</evidence>
<dbReference type="InterPro" id="IPR002176">
    <property type="entry name" value="X-over_junc_endoDNase_RuvC"/>
</dbReference>
<accession>A0A498CPS4</accession>
<dbReference type="InterPro" id="IPR012337">
    <property type="entry name" value="RNaseH-like_sf"/>
</dbReference>
<keyword evidence="16" id="KW-1185">Reference proteome</keyword>
<protein>
    <recommendedName>
        <fullName evidence="13 14">Crossover junction endodeoxyribonuclease RuvC</fullName>
        <ecNumber evidence="13 14">3.1.21.10</ecNumber>
    </recommendedName>
    <alternativeName>
        <fullName evidence="13">Holliday junction nuclease RuvC</fullName>
    </alternativeName>
    <alternativeName>
        <fullName evidence="13">Holliday junction resolvase RuvC</fullName>
    </alternativeName>
</protein>
<dbReference type="CDD" id="cd16962">
    <property type="entry name" value="RuvC"/>
    <property type="match status" value="1"/>
</dbReference>
<dbReference type="RefSeq" id="WP_121586178.1">
    <property type="nucleotide sequence ID" value="NZ_RCHT01000003.1"/>
</dbReference>
<evidence type="ECO:0000256" key="10">
    <source>
        <dbReference type="ARBA" id="ARBA00023172"/>
    </source>
</evidence>
<keyword evidence="9 13" id="KW-0238">DNA-binding</keyword>
<keyword evidence="10 13" id="KW-0233">DNA recombination</keyword>
<gene>
    <name evidence="13 15" type="primary">ruvC</name>
    <name evidence="15" type="ORF">D4A47_03545</name>
</gene>
<feature type="active site" evidence="13">
    <location>
        <position position="140"/>
    </location>
</feature>
<evidence type="ECO:0000313" key="15">
    <source>
        <dbReference type="EMBL" id="RLL13552.1"/>
    </source>
</evidence>
<keyword evidence="2 13" id="KW-0963">Cytoplasm</keyword>
<evidence type="ECO:0000256" key="14">
    <source>
        <dbReference type="NCBIfam" id="TIGR00228"/>
    </source>
</evidence>
<evidence type="ECO:0000256" key="1">
    <source>
        <dbReference type="ARBA" id="ARBA00009518"/>
    </source>
</evidence>
<keyword evidence="5 13" id="KW-0255">Endonuclease</keyword>
<organism evidence="15 16">
    <name type="scientific">Anaerotruncus massiliensis</name>
    <name type="common">ex Liu et al. 2021</name>
    <dbReference type="NCBI Taxonomy" id="2321404"/>
    <lineage>
        <taxon>Bacteria</taxon>
        <taxon>Bacillati</taxon>
        <taxon>Bacillota</taxon>
        <taxon>Clostridia</taxon>
        <taxon>Eubacteriales</taxon>
        <taxon>Oscillospiraceae</taxon>
        <taxon>Anaerotruncus</taxon>
    </lineage>
</organism>